<dbReference type="AlphaFoldDB" id="A0A1H4LPF8"/>
<keyword evidence="2" id="KW-1185">Reference proteome</keyword>
<gene>
    <name evidence="1" type="ORF">SAMN05216178_2019</name>
</gene>
<sequence>MAAQCIEEIYGAIEEFSVLLAAAELLAANTWEIEFTENMRASFQRHGPRTHLSPAQQAALERIAKH</sequence>
<organism evidence="1 2">
    <name type="scientific">Pseudomonas saponiphila</name>
    <dbReference type="NCBI Taxonomy" id="556534"/>
    <lineage>
        <taxon>Bacteria</taxon>
        <taxon>Pseudomonadati</taxon>
        <taxon>Pseudomonadota</taxon>
        <taxon>Gammaproteobacteria</taxon>
        <taxon>Pseudomonadales</taxon>
        <taxon>Pseudomonadaceae</taxon>
        <taxon>Pseudomonas</taxon>
    </lineage>
</organism>
<protein>
    <submittedName>
        <fullName evidence="1">Uncharacterized protein</fullName>
    </submittedName>
</protein>
<reference evidence="2" key="1">
    <citation type="submission" date="2016-10" db="EMBL/GenBank/DDBJ databases">
        <authorList>
            <person name="Varghese N."/>
            <person name="Submissions S."/>
        </authorList>
    </citation>
    <scope>NUCLEOTIDE SEQUENCE [LARGE SCALE GENOMIC DNA]</scope>
    <source>
        <strain evidence="2">DSM 9751</strain>
    </source>
</reference>
<evidence type="ECO:0000313" key="2">
    <source>
        <dbReference type="Proteomes" id="UP000198982"/>
    </source>
</evidence>
<dbReference type="RefSeq" id="WP_092312795.1">
    <property type="nucleotide sequence ID" value="NZ_FNTJ01000001.1"/>
</dbReference>
<dbReference type="EMBL" id="FNTJ01000001">
    <property type="protein sequence ID" value="SEB72610.1"/>
    <property type="molecule type" value="Genomic_DNA"/>
</dbReference>
<evidence type="ECO:0000313" key="1">
    <source>
        <dbReference type="EMBL" id="SEB72610.1"/>
    </source>
</evidence>
<proteinExistence type="predicted"/>
<name>A0A1H4LPF8_9PSED</name>
<accession>A0A1H4LPF8</accession>
<dbReference type="Proteomes" id="UP000198982">
    <property type="component" value="Unassembled WGS sequence"/>
</dbReference>